<dbReference type="EMBL" id="CP136336">
    <property type="protein sequence ID" value="WOB06291.1"/>
    <property type="molecule type" value="Genomic_DNA"/>
</dbReference>
<dbReference type="InterPro" id="IPR025110">
    <property type="entry name" value="AMP-bd_C"/>
</dbReference>
<accession>A0ABZ0CP44</accession>
<dbReference type="Gene3D" id="3.40.50.12780">
    <property type="entry name" value="N-terminal domain of ligase-like"/>
    <property type="match status" value="1"/>
</dbReference>
<evidence type="ECO:0000313" key="5">
    <source>
        <dbReference type="EMBL" id="WOB06291.1"/>
    </source>
</evidence>
<dbReference type="RefSeq" id="WP_316698680.1">
    <property type="nucleotide sequence ID" value="NZ_CP136336.1"/>
</dbReference>
<dbReference type="Pfam" id="PF13193">
    <property type="entry name" value="AMP-binding_C"/>
    <property type="match status" value="1"/>
</dbReference>
<feature type="domain" description="AMP-binding enzyme C-terminal" evidence="4">
    <location>
        <begin position="469"/>
        <end position="542"/>
    </location>
</feature>
<reference evidence="5 6" key="1">
    <citation type="submission" date="2023-10" db="EMBL/GenBank/DDBJ databases">
        <title>Bacteria for the degradation of biodegradable plastic PBAT(Polybutylene adipate terephthalate).</title>
        <authorList>
            <person name="Weon H.-Y."/>
            <person name="Yeon J."/>
        </authorList>
    </citation>
    <scope>NUCLEOTIDE SEQUENCE [LARGE SCALE GENOMIC DNA]</scope>
    <source>
        <strain evidence="5 6">SBD 7-3</strain>
    </source>
</reference>
<keyword evidence="2" id="KW-0436">Ligase</keyword>
<dbReference type="SUPFAM" id="SSF56801">
    <property type="entry name" value="Acetyl-CoA synthetase-like"/>
    <property type="match status" value="1"/>
</dbReference>
<dbReference type="InterPro" id="IPR020845">
    <property type="entry name" value="AMP-binding_CS"/>
</dbReference>
<evidence type="ECO:0000259" key="4">
    <source>
        <dbReference type="Pfam" id="PF13193"/>
    </source>
</evidence>
<keyword evidence="6" id="KW-1185">Reference proteome</keyword>
<dbReference type="PANTHER" id="PTHR43201">
    <property type="entry name" value="ACYL-COA SYNTHETASE"/>
    <property type="match status" value="1"/>
</dbReference>
<gene>
    <name evidence="5" type="ORF">RXV79_15305</name>
</gene>
<evidence type="ECO:0000313" key="6">
    <source>
        <dbReference type="Proteomes" id="UP001303946"/>
    </source>
</evidence>
<sequence length="560" mass="61117">MPEPMLRAQAIAELTAPGQPGELVDIVAHGRKVKAFKNAPPTLRDYYELYVTDLPFLIYEDERYTFREAWQQASRIGHVLVHQCGVKPGDRVAISMRNYPEWMMTFSAITSIGAIAVAMNAHWQADDMAYALVDCGAKVLLADQERLDRLAQKPVDGLQVLAVRAIELKAGARDLKAVTAAVGDVPMPPVAMHPDDLAIMLYTSGSSGRPKGVPSTHRMVITALLSWELDYAILDKVNGVVRPEPVEQPGTLLAVPLFHVTGLHSSYLGSYRLQRRLASMHRWDAEKAAELIDRERLTSLGGPAAVTGDLIRVAQSGKYSLATLASLGGGGAPRAPEQVRQIDASFAQAVPNIGWGMTETNAIGAGIVGQDYLDHPTSSGHCSQVLELRVTDESGRVLPPGERGELWVRGTSVFTGYWNNPEANQQSFDGDWFRTGDGATIDAEGYLYIVDRIKDLIIRGGENIGCGAVEAALLMHPEVIEASVYAVPDERLGEEVGATVYGTDRLDVDQLRRFLEAHLAKFEIPRYIELARAPLPRTPSGKILKREIKQAAIARLTTST</sequence>
<proteinExistence type="inferred from homology"/>
<evidence type="ECO:0000256" key="1">
    <source>
        <dbReference type="ARBA" id="ARBA00006432"/>
    </source>
</evidence>
<dbReference type="PANTHER" id="PTHR43201:SF5">
    <property type="entry name" value="MEDIUM-CHAIN ACYL-COA LIGASE ACSF2, MITOCHONDRIAL"/>
    <property type="match status" value="1"/>
</dbReference>
<organism evidence="5 6">
    <name type="scientific">Piscinibacter gummiphilus</name>
    <dbReference type="NCBI Taxonomy" id="946333"/>
    <lineage>
        <taxon>Bacteria</taxon>
        <taxon>Pseudomonadati</taxon>
        <taxon>Pseudomonadota</taxon>
        <taxon>Betaproteobacteria</taxon>
        <taxon>Burkholderiales</taxon>
        <taxon>Sphaerotilaceae</taxon>
        <taxon>Piscinibacter</taxon>
    </lineage>
</organism>
<dbReference type="InterPro" id="IPR045851">
    <property type="entry name" value="AMP-bd_C_sf"/>
</dbReference>
<feature type="domain" description="AMP-dependent synthetase/ligase" evidence="3">
    <location>
        <begin position="53"/>
        <end position="418"/>
    </location>
</feature>
<dbReference type="InterPro" id="IPR042099">
    <property type="entry name" value="ANL_N_sf"/>
</dbReference>
<comment type="similarity">
    <text evidence="1">Belongs to the ATP-dependent AMP-binding enzyme family.</text>
</comment>
<evidence type="ECO:0000259" key="3">
    <source>
        <dbReference type="Pfam" id="PF00501"/>
    </source>
</evidence>
<dbReference type="Proteomes" id="UP001303946">
    <property type="component" value="Chromosome"/>
</dbReference>
<dbReference type="Pfam" id="PF00501">
    <property type="entry name" value="AMP-binding"/>
    <property type="match status" value="1"/>
</dbReference>
<evidence type="ECO:0000256" key="2">
    <source>
        <dbReference type="ARBA" id="ARBA00022598"/>
    </source>
</evidence>
<dbReference type="Gene3D" id="3.30.300.30">
    <property type="match status" value="1"/>
</dbReference>
<protein>
    <submittedName>
        <fullName evidence="5">AMP-binding protein</fullName>
    </submittedName>
</protein>
<dbReference type="InterPro" id="IPR000873">
    <property type="entry name" value="AMP-dep_synth/lig_dom"/>
</dbReference>
<name>A0ABZ0CP44_9BURK</name>
<dbReference type="PROSITE" id="PS00455">
    <property type="entry name" value="AMP_BINDING"/>
    <property type="match status" value="1"/>
</dbReference>